<organism evidence="1 2">
    <name type="scientific">Streptomyces griseorubiginosus</name>
    <dbReference type="NCBI Taxonomy" id="67304"/>
    <lineage>
        <taxon>Bacteria</taxon>
        <taxon>Bacillati</taxon>
        <taxon>Actinomycetota</taxon>
        <taxon>Actinomycetes</taxon>
        <taxon>Kitasatosporales</taxon>
        <taxon>Streptomycetaceae</taxon>
        <taxon>Streptomyces</taxon>
    </lineage>
</organism>
<evidence type="ECO:0008006" key="3">
    <source>
        <dbReference type="Google" id="ProtNLM"/>
    </source>
</evidence>
<proteinExistence type="predicted"/>
<dbReference type="Proteomes" id="UP000054375">
    <property type="component" value="Unassembled WGS sequence"/>
</dbReference>
<reference evidence="1 2" key="1">
    <citation type="submission" date="2015-10" db="EMBL/GenBank/DDBJ databases">
        <title>Draft genome sequence of Streptomyces griseorubiginosus DSM 40469, type strain for the species Streptomyces griseorubiginosus.</title>
        <authorList>
            <person name="Ruckert C."/>
            <person name="Winkler A."/>
            <person name="Kalinowski J."/>
            <person name="Kampfer P."/>
            <person name="Glaeser S."/>
        </authorList>
    </citation>
    <scope>NUCLEOTIDE SEQUENCE [LARGE SCALE GENOMIC DNA]</scope>
    <source>
        <strain evidence="1 2">DSM 40469</strain>
    </source>
</reference>
<comment type="caution">
    <text evidence="1">The sequence shown here is derived from an EMBL/GenBank/DDBJ whole genome shotgun (WGS) entry which is preliminary data.</text>
</comment>
<dbReference type="EMBL" id="LMWV01000036">
    <property type="protein sequence ID" value="KUN59561.1"/>
    <property type="molecule type" value="Genomic_DNA"/>
</dbReference>
<evidence type="ECO:0000313" key="2">
    <source>
        <dbReference type="Proteomes" id="UP000054375"/>
    </source>
</evidence>
<dbReference type="AlphaFoldDB" id="A0A117QXC8"/>
<gene>
    <name evidence="1" type="ORF">AQJ54_39730</name>
</gene>
<evidence type="ECO:0000313" key="1">
    <source>
        <dbReference type="EMBL" id="KUN59561.1"/>
    </source>
</evidence>
<keyword evidence="2" id="KW-1185">Reference proteome</keyword>
<protein>
    <recommendedName>
        <fullName evidence="3">Bulb-type lectin domain-containing protein</fullName>
    </recommendedName>
</protein>
<accession>A0A117QXC8</accession>
<name>A0A117QXC8_9ACTN</name>
<sequence length="371" mass="39533">MRDSGEAVLVDDDSRVVWTTGAATVPVAAPQPGRRAVLRRGERLRHQSLTSDDGSTVLIADGSWVAVLDTYGELKWNHAYEQGQLNVMDKHGVVHPRDAEAQARMYLVLDEDGMLQMRYPDGTVVSEIAGPGHELVVVRGQAQLRGGDRTVVWTTARGGLSEAAPPQQPPVSCQHQLEAWVDSLTGEGGYCATVVRDLGPAEALRRLGLAGDALTRGTWAQLAACRDRHPAGAEAVTVAAVALGPHTLVLAGDWRMGPPRPELSAGTLAVTNCHITRVRADGPARRDDMESDFVVHRNGALVAHLRDKPTRRKGVKVAEVAAALADMGSWNAATWARLYGLELMCRVAGVSPTATALAGELLGGIVVVHAH</sequence>